<dbReference type="SUPFAM" id="SSF46626">
    <property type="entry name" value="Cytochrome c"/>
    <property type="match status" value="1"/>
</dbReference>
<gene>
    <name evidence="7" type="ORF">GDR74_16585</name>
</gene>
<dbReference type="Gene3D" id="1.10.760.10">
    <property type="entry name" value="Cytochrome c-like domain"/>
    <property type="match status" value="1"/>
</dbReference>
<name>A0A5P9JZL2_9HYPH</name>
<dbReference type="InterPro" id="IPR009056">
    <property type="entry name" value="Cyt_c-like_dom"/>
</dbReference>
<dbReference type="GO" id="GO:0046872">
    <property type="term" value="F:metal ion binding"/>
    <property type="evidence" value="ECO:0007669"/>
    <property type="project" value="UniProtKB-KW"/>
</dbReference>
<dbReference type="GO" id="GO:0009055">
    <property type="term" value="F:electron transfer activity"/>
    <property type="evidence" value="ECO:0007669"/>
    <property type="project" value="InterPro"/>
</dbReference>
<keyword evidence="5" id="KW-0732">Signal</keyword>
<evidence type="ECO:0000313" key="8">
    <source>
        <dbReference type="Proteomes" id="UP000325614"/>
    </source>
</evidence>
<feature type="chain" id="PRO_5024881457" evidence="5">
    <location>
        <begin position="22"/>
        <end position="106"/>
    </location>
</feature>
<proteinExistence type="predicted"/>
<dbReference type="AlphaFoldDB" id="A0A5P9JZL2"/>
<keyword evidence="2 4" id="KW-0479">Metal-binding</keyword>
<protein>
    <submittedName>
        <fullName evidence="7">C-type cytochrome</fullName>
    </submittedName>
</protein>
<evidence type="ECO:0000256" key="4">
    <source>
        <dbReference type="PROSITE-ProRule" id="PRU00433"/>
    </source>
</evidence>
<keyword evidence="1 4" id="KW-0349">Heme</keyword>
<dbReference type="InterPro" id="IPR036909">
    <property type="entry name" value="Cyt_c-like_dom_sf"/>
</dbReference>
<dbReference type="KEGG" id="mico:GDR74_16585"/>
<dbReference type="PROSITE" id="PS51007">
    <property type="entry name" value="CYTC"/>
    <property type="match status" value="1"/>
</dbReference>
<dbReference type="Proteomes" id="UP000325614">
    <property type="component" value="Chromosome"/>
</dbReference>
<evidence type="ECO:0000313" key="7">
    <source>
        <dbReference type="EMBL" id="QFU17699.1"/>
    </source>
</evidence>
<feature type="domain" description="Cytochrome c" evidence="6">
    <location>
        <begin position="24"/>
        <end position="105"/>
    </location>
</feature>
<keyword evidence="8" id="KW-1185">Reference proteome</keyword>
<sequence length="106" mass="11796">MTILRFMALTLTLLATYPVAAQEGRIQRGLVFARTHCSQCHAIGRYGESPLAEAPPFRTLEHRYPIESLAEALSEGIVTGHPSMPEFRLDAAQINDLIAYIKSVQR</sequence>
<dbReference type="EMBL" id="CP045423">
    <property type="protein sequence ID" value="QFU17699.1"/>
    <property type="molecule type" value="Genomic_DNA"/>
</dbReference>
<evidence type="ECO:0000259" key="6">
    <source>
        <dbReference type="PROSITE" id="PS51007"/>
    </source>
</evidence>
<dbReference type="RefSeq" id="WP_152587331.1">
    <property type="nucleotide sequence ID" value="NZ_CP045423.1"/>
</dbReference>
<evidence type="ECO:0000256" key="5">
    <source>
        <dbReference type="SAM" id="SignalP"/>
    </source>
</evidence>
<accession>A0A5P9JZL2</accession>
<reference evidence="7 8" key="1">
    <citation type="submission" date="2019-10" db="EMBL/GenBank/DDBJ databases">
        <title>Isolation, Identification of Microvirga thermotolerans HR1, a novel thermophilic bacterium and Comparative Genomics of the genus Microvirga.</title>
        <authorList>
            <person name="Li J."/>
            <person name="Zhang W."/>
            <person name="Lin M."/>
            <person name="Wang J."/>
        </authorList>
    </citation>
    <scope>NUCLEOTIDE SEQUENCE [LARGE SCALE GENOMIC DNA]</scope>
    <source>
        <strain evidence="7 8">HR1</strain>
    </source>
</reference>
<dbReference type="Pfam" id="PF00034">
    <property type="entry name" value="Cytochrom_C"/>
    <property type="match status" value="1"/>
</dbReference>
<keyword evidence="3 4" id="KW-0408">Iron</keyword>
<feature type="signal peptide" evidence="5">
    <location>
        <begin position="1"/>
        <end position="21"/>
    </location>
</feature>
<evidence type="ECO:0000256" key="3">
    <source>
        <dbReference type="ARBA" id="ARBA00023004"/>
    </source>
</evidence>
<evidence type="ECO:0000256" key="1">
    <source>
        <dbReference type="ARBA" id="ARBA00022617"/>
    </source>
</evidence>
<organism evidence="7 8">
    <name type="scientific">Microvirga thermotolerans</name>
    <dbReference type="NCBI Taxonomy" id="2651334"/>
    <lineage>
        <taxon>Bacteria</taxon>
        <taxon>Pseudomonadati</taxon>
        <taxon>Pseudomonadota</taxon>
        <taxon>Alphaproteobacteria</taxon>
        <taxon>Hyphomicrobiales</taxon>
        <taxon>Methylobacteriaceae</taxon>
        <taxon>Microvirga</taxon>
    </lineage>
</organism>
<dbReference type="GO" id="GO:0020037">
    <property type="term" value="F:heme binding"/>
    <property type="evidence" value="ECO:0007669"/>
    <property type="project" value="InterPro"/>
</dbReference>
<evidence type="ECO:0000256" key="2">
    <source>
        <dbReference type="ARBA" id="ARBA00022723"/>
    </source>
</evidence>